<accession>A0A928Z640</accession>
<dbReference type="AlphaFoldDB" id="A0A928Z640"/>
<proteinExistence type="predicted"/>
<dbReference type="PANTHER" id="PTHR15462">
    <property type="entry name" value="SERINE PROTEASE"/>
    <property type="match status" value="1"/>
</dbReference>
<evidence type="ECO:0000313" key="4">
    <source>
        <dbReference type="Proteomes" id="UP000625316"/>
    </source>
</evidence>
<dbReference type="Proteomes" id="UP000625316">
    <property type="component" value="Unassembled WGS sequence"/>
</dbReference>
<evidence type="ECO:0000256" key="1">
    <source>
        <dbReference type="ARBA" id="ARBA00022729"/>
    </source>
</evidence>
<feature type="signal peptide" evidence="2">
    <location>
        <begin position="1"/>
        <end position="23"/>
    </location>
</feature>
<gene>
    <name evidence="3" type="ORF">IQ266_27210</name>
</gene>
<reference evidence="3" key="1">
    <citation type="submission" date="2020-10" db="EMBL/GenBank/DDBJ databases">
        <authorList>
            <person name="Castelo-Branco R."/>
            <person name="Eusebio N."/>
            <person name="Adriana R."/>
            <person name="Vieira A."/>
            <person name="Brugerolle De Fraissinette N."/>
            <person name="Rezende De Castro R."/>
            <person name="Schneider M.P."/>
            <person name="Vasconcelos V."/>
            <person name="Leao P.N."/>
        </authorList>
    </citation>
    <scope>NUCLEOTIDE SEQUENCE</scope>
    <source>
        <strain evidence="3">LEGE 11480</strain>
    </source>
</reference>
<comment type="caution">
    <text evidence="3">The sequence shown here is derived from an EMBL/GenBank/DDBJ whole genome shotgun (WGS) entry which is preliminary data.</text>
</comment>
<organism evidence="3 4">
    <name type="scientific">Romeriopsis navalis LEGE 11480</name>
    <dbReference type="NCBI Taxonomy" id="2777977"/>
    <lineage>
        <taxon>Bacteria</taxon>
        <taxon>Bacillati</taxon>
        <taxon>Cyanobacteriota</taxon>
        <taxon>Cyanophyceae</taxon>
        <taxon>Leptolyngbyales</taxon>
        <taxon>Leptolyngbyaceae</taxon>
        <taxon>Romeriopsis</taxon>
        <taxon>Romeriopsis navalis</taxon>
    </lineage>
</organism>
<name>A0A928Z640_9CYAN</name>
<dbReference type="SUPFAM" id="SSF50494">
    <property type="entry name" value="Trypsin-like serine proteases"/>
    <property type="match status" value="1"/>
</dbReference>
<protein>
    <submittedName>
        <fullName evidence="3">Trypsin-like peptidase domain-containing protein</fullName>
    </submittedName>
</protein>
<dbReference type="EMBL" id="JADEXQ010000197">
    <property type="protein sequence ID" value="MBE9033424.1"/>
    <property type="molecule type" value="Genomic_DNA"/>
</dbReference>
<keyword evidence="4" id="KW-1185">Reference proteome</keyword>
<dbReference type="Pfam" id="PF13365">
    <property type="entry name" value="Trypsin_2"/>
    <property type="match status" value="1"/>
</dbReference>
<dbReference type="InterPro" id="IPR009003">
    <property type="entry name" value="Peptidase_S1_PA"/>
</dbReference>
<dbReference type="RefSeq" id="WP_264328227.1">
    <property type="nucleotide sequence ID" value="NZ_JADEXQ010000197.1"/>
</dbReference>
<evidence type="ECO:0000256" key="2">
    <source>
        <dbReference type="SAM" id="SignalP"/>
    </source>
</evidence>
<dbReference type="InterPro" id="IPR043504">
    <property type="entry name" value="Peptidase_S1_PA_chymotrypsin"/>
</dbReference>
<dbReference type="Gene3D" id="2.40.10.10">
    <property type="entry name" value="Trypsin-like serine proteases"/>
    <property type="match status" value="2"/>
</dbReference>
<keyword evidence="1 2" id="KW-0732">Signal</keyword>
<sequence>MSIRNKHLSASLFGVLASSLSLATVYTPSASATVIGHDNRQTPSYSWMKSRRKPVGQLEIRKGDGRYYRCSFTVVGPNIGLTNAHCLLDSKGRKPLQIKAYAVRHGSRVYAKANVTNYWTPLRRSPGTVKEYRNDWAIVRLGNNMSKRTGWFGNEGYYKGVRKVGQTVRGKLTHLIGYSGDWPTAKKIKPGQRRGQTPGAHFNCRLATVNSGLIFHNCDTNPGASGSGAHNSKLRLQALHNTGGWTLKGRRLNGAVPLERFMPAIKKLRQHKGSPYVSIPYFRP</sequence>
<feature type="chain" id="PRO_5036812274" evidence="2">
    <location>
        <begin position="24"/>
        <end position="284"/>
    </location>
</feature>
<dbReference type="PANTHER" id="PTHR15462:SF8">
    <property type="entry name" value="SERINE PROTEASE"/>
    <property type="match status" value="1"/>
</dbReference>
<evidence type="ECO:0000313" key="3">
    <source>
        <dbReference type="EMBL" id="MBE9033424.1"/>
    </source>
</evidence>
<dbReference type="InterPro" id="IPR050966">
    <property type="entry name" value="Glutamyl_endopeptidase"/>
</dbReference>